<reference evidence="2" key="1">
    <citation type="journal article" date="2019" name="Nat. Med.">
        <title>A library of human gut bacterial isolates paired with longitudinal multiomics data enables mechanistic microbiome research.</title>
        <authorList>
            <person name="Poyet M."/>
            <person name="Groussin M."/>
            <person name="Gibbons S.M."/>
            <person name="Avila-Pacheco J."/>
            <person name="Jiang X."/>
            <person name="Kearney S.M."/>
            <person name="Perrotta A.R."/>
            <person name="Berdy B."/>
            <person name="Zhao S."/>
            <person name="Lieberman T.D."/>
            <person name="Swanson P.K."/>
            <person name="Smith M."/>
            <person name="Roesemann S."/>
            <person name="Alexander J.E."/>
            <person name="Rich S.A."/>
            <person name="Livny J."/>
            <person name="Vlamakis H."/>
            <person name="Clish C."/>
            <person name="Bullock K."/>
            <person name="Deik A."/>
            <person name="Scott J."/>
            <person name="Pierce K.A."/>
            <person name="Xavier R.J."/>
            <person name="Alm E.J."/>
        </authorList>
    </citation>
    <scope>NUCLEOTIDE SEQUENCE</scope>
    <source>
        <strain evidence="2">BIOML-A12</strain>
    </source>
</reference>
<dbReference type="Proteomes" id="UP000604383">
    <property type="component" value="Unassembled WGS sequence"/>
</dbReference>
<proteinExistence type="predicted"/>
<dbReference type="RefSeq" id="WP_008818837.1">
    <property type="nucleotide sequence ID" value="NZ_AP025565.1"/>
</dbReference>
<feature type="transmembrane region" description="Helical" evidence="1">
    <location>
        <begin position="170"/>
        <end position="191"/>
    </location>
</feature>
<dbReference type="EMBL" id="WWTN01000035">
    <property type="protein sequence ID" value="MZH57435.1"/>
    <property type="molecule type" value="Genomic_DNA"/>
</dbReference>
<keyword evidence="1" id="KW-0812">Transmembrane</keyword>
<evidence type="ECO:0000313" key="3">
    <source>
        <dbReference type="Proteomes" id="UP000604383"/>
    </source>
</evidence>
<evidence type="ECO:0000313" key="2">
    <source>
        <dbReference type="EMBL" id="MZH57435.1"/>
    </source>
</evidence>
<keyword evidence="1" id="KW-1133">Transmembrane helix</keyword>
<organism evidence="2 3">
    <name type="scientific">Clostridium innocuum</name>
    <dbReference type="NCBI Taxonomy" id="1522"/>
    <lineage>
        <taxon>Bacteria</taxon>
        <taxon>Bacillati</taxon>
        <taxon>Bacillota</taxon>
        <taxon>Clostridia</taxon>
        <taxon>Eubacteriales</taxon>
        <taxon>Clostridiaceae</taxon>
        <taxon>Clostridium</taxon>
    </lineage>
</organism>
<dbReference type="AlphaFoldDB" id="A0AB36B9I4"/>
<accession>A0AB36B9I4</accession>
<protein>
    <submittedName>
        <fullName evidence="2">Uncharacterized protein</fullName>
    </submittedName>
</protein>
<sequence>MEYTNNEKHVLSLMDRTDFKNLSKIDILSYASKLNELRPEVAQQVLAQFPELAKLIQATMVEYQGILEKIVASDDESTKQVYAILNKEIDAASESRREFIEYADKVRADLSKCLDNPNLTPEQQKDVIDRQMEIFHAVDKKDTEIREQEMKSACMADKKDTEKKEFNWKIISAASFVLMTAVGIGTAALGGKFDIKLLKKQ</sequence>
<name>A0AB36B9I4_CLOIN</name>
<evidence type="ECO:0000256" key="1">
    <source>
        <dbReference type="SAM" id="Phobius"/>
    </source>
</evidence>
<keyword evidence="1" id="KW-0472">Membrane</keyword>
<gene>
    <name evidence="2" type="ORF">GT664_17185</name>
</gene>
<comment type="caution">
    <text evidence="2">The sequence shown here is derived from an EMBL/GenBank/DDBJ whole genome shotgun (WGS) entry which is preliminary data.</text>
</comment>